<name>A0A8S3SDG8_MYTED</name>
<dbReference type="Pfam" id="PF01762">
    <property type="entry name" value="Galactosyl_T"/>
    <property type="match status" value="2"/>
</dbReference>
<evidence type="ECO:0000256" key="10">
    <source>
        <dbReference type="RuleBase" id="RU363063"/>
    </source>
</evidence>
<keyword evidence="9 10" id="KW-0472">Membrane</keyword>
<proteinExistence type="inferred from homology"/>
<evidence type="ECO:0000256" key="4">
    <source>
        <dbReference type="ARBA" id="ARBA00022679"/>
    </source>
</evidence>
<dbReference type="PANTHER" id="PTHR11214">
    <property type="entry name" value="BETA-1,3-N-ACETYLGLUCOSAMINYLTRANSFERASE"/>
    <property type="match status" value="1"/>
</dbReference>
<dbReference type="EC" id="2.4.1.-" evidence="10"/>
<keyword evidence="5 10" id="KW-0812">Transmembrane</keyword>
<comment type="subcellular location">
    <subcellularLocation>
        <location evidence="1 10">Golgi apparatus membrane</location>
        <topology evidence="1 10">Single-pass type II membrane protein</topology>
    </subcellularLocation>
</comment>
<sequence length="479" mass="55555">MEKHISDNFISLFCVLTVCIIQHGGSNVKPTNIFLMKEAFRKNPKEVFSVIHTVQLLFIVKSHILNFGNREAIRRTWGNVKELNVKTVFVVGYLHDMDTFVDFETKQYNDVIQVNMEDIYENIVYKTIYAVQILSGLNIKTEFVHIVDDDRLVNTLNVRKLGFIGILVIIICVSTSINRRKCYQFGLIYNNWNHIEAEFKKTRTTSADQLNNITSSYRLLINPRQIHCQSSLCQTVDIIYLVKSALRNVGQRKAIRETWGTHGGKRMITIFIVGYSEPLQSQIEMESITHGDILQFDMEDIYDNLVFKTVFSIAWLCDSKIKTKYVHFVDDDRLINSKNLLKVAFNNLQVSEIKMIGFRVHCGKPYRSKSSKWYISVTEYEFDFWPPYLLGGTILTNLQVIKKLREGIPFSKVIRIEDAYIGILAKLLNISLEHNENFSPAFISGYELINKISSPDYRSYNTIIKEWKLLNSFNNDNSL</sequence>
<organism evidence="11 12">
    <name type="scientific">Mytilus edulis</name>
    <name type="common">Blue mussel</name>
    <dbReference type="NCBI Taxonomy" id="6550"/>
    <lineage>
        <taxon>Eukaryota</taxon>
        <taxon>Metazoa</taxon>
        <taxon>Spiralia</taxon>
        <taxon>Lophotrochozoa</taxon>
        <taxon>Mollusca</taxon>
        <taxon>Bivalvia</taxon>
        <taxon>Autobranchia</taxon>
        <taxon>Pteriomorphia</taxon>
        <taxon>Mytilida</taxon>
        <taxon>Mytiloidea</taxon>
        <taxon>Mytilidae</taxon>
        <taxon>Mytilinae</taxon>
        <taxon>Mytilus</taxon>
    </lineage>
</organism>
<dbReference type="GO" id="GO:0016758">
    <property type="term" value="F:hexosyltransferase activity"/>
    <property type="evidence" value="ECO:0007669"/>
    <property type="project" value="InterPro"/>
</dbReference>
<keyword evidence="6 10" id="KW-0735">Signal-anchor</keyword>
<dbReference type="GO" id="GO:0006493">
    <property type="term" value="P:protein O-linked glycosylation"/>
    <property type="evidence" value="ECO:0007669"/>
    <property type="project" value="TreeGrafter"/>
</dbReference>
<evidence type="ECO:0000256" key="2">
    <source>
        <dbReference type="ARBA" id="ARBA00008661"/>
    </source>
</evidence>
<reference evidence="11" key="1">
    <citation type="submission" date="2021-03" db="EMBL/GenBank/DDBJ databases">
        <authorList>
            <person name="Bekaert M."/>
        </authorList>
    </citation>
    <scope>NUCLEOTIDE SEQUENCE</scope>
</reference>
<evidence type="ECO:0000313" key="12">
    <source>
        <dbReference type="Proteomes" id="UP000683360"/>
    </source>
</evidence>
<evidence type="ECO:0000313" key="11">
    <source>
        <dbReference type="EMBL" id="CAG2216125.1"/>
    </source>
</evidence>
<evidence type="ECO:0000256" key="5">
    <source>
        <dbReference type="ARBA" id="ARBA00022692"/>
    </source>
</evidence>
<feature type="transmembrane region" description="Helical" evidence="10">
    <location>
        <begin position="161"/>
        <end position="177"/>
    </location>
</feature>
<evidence type="ECO:0000256" key="1">
    <source>
        <dbReference type="ARBA" id="ARBA00004323"/>
    </source>
</evidence>
<keyword evidence="12" id="KW-1185">Reference proteome</keyword>
<keyword evidence="7 10" id="KW-1133">Transmembrane helix</keyword>
<dbReference type="PANTHER" id="PTHR11214:SF3">
    <property type="entry name" value="BETA-1,3-GALACTOSYLTRANSFERASE 6"/>
    <property type="match status" value="1"/>
</dbReference>
<comment type="caution">
    <text evidence="11">The sequence shown here is derived from an EMBL/GenBank/DDBJ whole genome shotgun (WGS) entry which is preliminary data.</text>
</comment>
<accession>A0A8S3SDG8</accession>
<evidence type="ECO:0000256" key="7">
    <source>
        <dbReference type="ARBA" id="ARBA00022989"/>
    </source>
</evidence>
<keyword evidence="3 10" id="KW-0328">Glycosyltransferase</keyword>
<comment type="similarity">
    <text evidence="2 10">Belongs to the glycosyltransferase 31 family.</text>
</comment>
<dbReference type="EMBL" id="CAJPWZ010001472">
    <property type="protein sequence ID" value="CAG2216125.1"/>
    <property type="molecule type" value="Genomic_DNA"/>
</dbReference>
<evidence type="ECO:0000256" key="8">
    <source>
        <dbReference type="ARBA" id="ARBA00023034"/>
    </source>
</evidence>
<protein>
    <recommendedName>
        <fullName evidence="10">Hexosyltransferase</fullName>
        <ecNumber evidence="10">2.4.1.-</ecNumber>
    </recommendedName>
</protein>
<dbReference type="Gene3D" id="3.90.550.50">
    <property type="match status" value="1"/>
</dbReference>
<evidence type="ECO:0000256" key="9">
    <source>
        <dbReference type="ARBA" id="ARBA00023136"/>
    </source>
</evidence>
<dbReference type="AlphaFoldDB" id="A0A8S3SDG8"/>
<dbReference type="GO" id="GO:0000139">
    <property type="term" value="C:Golgi membrane"/>
    <property type="evidence" value="ECO:0007669"/>
    <property type="project" value="UniProtKB-SubCell"/>
</dbReference>
<keyword evidence="4 11" id="KW-0808">Transferase</keyword>
<dbReference type="Proteomes" id="UP000683360">
    <property type="component" value="Unassembled WGS sequence"/>
</dbReference>
<dbReference type="OrthoDB" id="6145110at2759"/>
<evidence type="ECO:0000256" key="6">
    <source>
        <dbReference type="ARBA" id="ARBA00022968"/>
    </source>
</evidence>
<dbReference type="InterPro" id="IPR002659">
    <property type="entry name" value="Glyco_trans_31"/>
</dbReference>
<evidence type="ECO:0000256" key="3">
    <source>
        <dbReference type="ARBA" id="ARBA00022676"/>
    </source>
</evidence>
<keyword evidence="8 10" id="KW-0333">Golgi apparatus</keyword>
<gene>
    <name evidence="11" type="ORF">MEDL_29868</name>
</gene>